<evidence type="ECO:0000256" key="1">
    <source>
        <dbReference type="SAM" id="SignalP"/>
    </source>
</evidence>
<dbReference type="InterPro" id="IPR015168">
    <property type="entry name" value="SsuA/THI5"/>
</dbReference>
<keyword evidence="4" id="KW-1185">Reference proteome</keyword>
<dbReference type="EMBL" id="JAYWVC010000102">
    <property type="protein sequence ID" value="MED7825261.1"/>
    <property type="molecule type" value="Genomic_DNA"/>
</dbReference>
<dbReference type="Pfam" id="PF09084">
    <property type="entry name" value="NMT1"/>
    <property type="match status" value="1"/>
</dbReference>
<comment type="caution">
    <text evidence="3">The sequence shown here is derived from an EMBL/GenBank/DDBJ whole genome shotgun (WGS) entry which is preliminary data.</text>
</comment>
<keyword evidence="1" id="KW-0732">Signal</keyword>
<name>A0ABU7FMA3_9ACTN</name>
<organism evidence="3 4">
    <name type="scientific">Streptomyces chiangmaiensis</name>
    <dbReference type="NCBI Taxonomy" id="766497"/>
    <lineage>
        <taxon>Bacteria</taxon>
        <taxon>Bacillati</taxon>
        <taxon>Actinomycetota</taxon>
        <taxon>Actinomycetes</taxon>
        <taxon>Kitasatosporales</taxon>
        <taxon>Streptomycetaceae</taxon>
        <taxon>Streptomyces</taxon>
    </lineage>
</organism>
<dbReference type="Gene3D" id="3.40.190.10">
    <property type="entry name" value="Periplasmic binding protein-like II"/>
    <property type="match status" value="2"/>
</dbReference>
<sequence length="347" mass="37448">MSNPDRVRLSRKAGRSRVRWRATLLAGLLGLTIAACGSPADVVPAQPGAKAAPAKFTLGLISQSASQWPAYVMLDEDIDARHGLAIEPVQTGGSSNSIQQTLAGEVDAGEAPVERAIQVATERRAKLRMICASELYYSSSVVASPDITSIEQLRGKRISVVSKDDSTYYLLQELLERHGISAKAWVPVFTAANSATRYAALKAKSVDAVVVASPLDLKAEDEGNNVVVDLGEEFPDFAFTSFVATEEALRTNKPRLRQFVAAYAEAIDWLLDPANEQRATAILASNTKLDPQTTKRLYSLLITEKRAFAKNAVIPAESIKVVQERLAHAGLISQVRSADKFSVDLVG</sequence>
<gene>
    <name evidence="3" type="ORF">VXC91_25555</name>
</gene>
<evidence type="ECO:0000313" key="4">
    <source>
        <dbReference type="Proteomes" id="UP001333996"/>
    </source>
</evidence>
<dbReference type="SUPFAM" id="SSF53850">
    <property type="entry name" value="Periplasmic binding protein-like II"/>
    <property type="match status" value="1"/>
</dbReference>
<feature type="signal peptide" evidence="1">
    <location>
        <begin position="1"/>
        <end position="37"/>
    </location>
</feature>
<accession>A0ABU7FMA3</accession>
<evidence type="ECO:0000259" key="2">
    <source>
        <dbReference type="Pfam" id="PF09084"/>
    </source>
</evidence>
<protein>
    <submittedName>
        <fullName evidence="3">ABC transporter substrate-binding protein</fullName>
    </submittedName>
</protein>
<feature type="chain" id="PRO_5047535044" evidence="1">
    <location>
        <begin position="38"/>
        <end position="347"/>
    </location>
</feature>
<feature type="domain" description="SsuA/THI5-like" evidence="2">
    <location>
        <begin position="81"/>
        <end position="272"/>
    </location>
</feature>
<proteinExistence type="predicted"/>
<dbReference type="Proteomes" id="UP001333996">
    <property type="component" value="Unassembled WGS sequence"/>
</dbReference>
<reference evidence="3" key="1">
    <citation type="submission" date="2024-01" db="EMBL/GenBank/DDBJ databases">
        <title>First draft genome sequence data of TA4-1, the type strain of Gram-positive actinobacterium Streptomyces chiangmaiensis.</title>
        <authorList>
            <person name="Yasawong M."/>
            <person name="Nantapong N."/>
        </authorList>
    </citation>
    <scope>NUCLEOTIDE SEQUENCE</scope>
    <source>
        <strain evidence="3">TA4-1</strain>
    </source>
</reference>
<dbReference type="RefSeq" id="WP_329509676.1">
    <property type="nucleotide sequence ID" value="NZ_BAAAYZ010000215.1"/>
</dbReference>
<evidence type="ECO:0000313" key="3">
    <source>
        <dbReference type="EMBL" id="MED7825261.1"/>
    </source>
</evidence>
<dbReference type="PANTHER" id="PTHR30024">
    <property type="entry name" value="ALIPHATIC SULFONATES-BINDING PROTEIN-RELATED"/>
    <property type="match status" value="1"/>
</dbReference>